<accession>B4Q3X2</accession>
<evidence type="ECO:0000313" key="2">
    <source>
        <dbReference type="EMBL" id="EDX05688.1"/>
    </source>
</evidence>
<feature type="region of interest" description="Disordered" evidence="1">
    <location>
        <begin position="1"/>
        <end position="25"/>
    </location>
</feature>
<dbReference type="AlphaFoldDB" id="B4Q3X2"/>
<keyword evidence="3" id="KW-1185">Reference proteome</keyword>
<evidence type="ECO:0000313" key="3">
    <source>
        <dbReference type="Proteomes" id="UP000000304"/>
    </source>
</evidence>
<reference evidence="2 3" key="1">
    <citation type="journal article" date="2007" name="Nature">
        <title>Evolution of genes and genomes on the Drosophila phylogeny.</title>
        <authorList>
            <consortium name="Drosophila 12 Genomes Consortium"/>
            <person name="Clark A.G."/>
            <person name="Eisen M.B."/>
            <person name="Smith D.R."/>
            <person name="Bergman C.M."/>
            <person name="Oliver B."/>
            <person name="Markow T.A."/>
            <person name="Kaufman T.C."/>
            <person name="Kellis M."/>
            <person name="Gelbart W."/>
            <person name="Iyer V.N."/>
            <person name="Pollard D.A."/>
            <person name="Sackton T.B."/>
            <person name="Larracuente A.M."/>
            <person name="Singh N.D."/>
            <person name="Abad J.P."/>
            <person name="Abt D.N."/>
            <person name="Adryan B."/>
            <person name="Aguade M."/>
            <person name="Akashi H."/>
            <person name="Anderson W.W."/>
            <person name="Aquadro C.F."/>
            <person name="Ardell D.H."/>
            <person name="Arguello R."/>
            <person name="Artieri C.G."/>
            <person name="Barbash D.A."/>
            <person name="Barker D."/>
            <person name="Barsanti P."/>
            <person name="Batterham P."/>
            <person name="Batzoglou S."/>
            <person name="Begun D."/>
            <person name="Bhutkar A."/>
            <person name="Blanco E."/>
            <person name="Bosak S.A."/>
            <person name="Bradley R.K."/>
            <person name="Brand A.D."/>
            <person name="Brent M.R."/>
            <person name="Brooks A.N."/>
            <person name="Brown R.H."/>
            <person name="Butlin R.K."/>
            <person name="Caggese C."/>
            <person name="Calvi B.R."/>
            <person name="Bernardo de Carvalho A."/>
            <person name="Caspi A."/>
            <person name="Castrezana S."/>
            <person name="Celniker S.E."/>
            <person name="Chang J.L."/>
            <person name="Chapple C."/>
            <person name="Chatterji S."/>
            <person name="Chinwalla A."/>
            <person name="Civetta A."/>
            <person name="Clifton S.W."/>
            <person name="Comeron J.M."/>
            <person name="Costello J.C."/>
            <person name="Coyne J.A."/>
            <person name="Daub J."/>
            <person name="David R.G."/>
            <person name="Delcher A.L."/>
            <person name="Delehaunty K."/>
            <person name="Do C.B."/>
            <person name="Ebling H."/>
            <person name="Edwards K."/>
            <person name="Eickbush T."/>
            <person name="Evans J.D."/>
            <person name="Filipski A."/>
            <person name="Findeiss S."/>
            <person name="Freyhult E."/>
            <person name="Fulton L."/>
            <person name="Fulton R."/>
            <person name="Garcia A.C."/>
            <person name="Gardiner A."/>
            <person name="Garfield D.A."/>
            <person name="Garvin B.E."/>
            <person name="Gibson G."/>
            <person name="Gilbert D."/>
            <person name="Gnerre S."/>
            <person name="Godfrey J."/>
            <person name="Good R."/>
            <person name="Gotea V."/>
            <person name="Gravely B."/>
            <person name="Greenberg A.J."/>
            <person name="Griffiths-Jones S."/>
            <person name="Gross S."/>
            <person name="Guigo R."/>
            <person name="Gustafson E.A."/>
            <person name="Haerty W."/>
            <person name="Hahn M.W."/>
            <person name="Halligan D.L."/>
            <person name="Halpern A.L."/>
            <person name="Halter G.M."/>
            <person name="Han M.V."/>
            <person name="Heger A."/>
            <person name="Hillier L."/>
            <person name="Hinrichs A.S."/>
            <person name="Holmes I."/>
            <person name="Hoskins R.A."/>
            <person name="Hubisz M.J."/>
            <person name="Hultmark D."/>
            <person name="Huntley M.A."/>
            <person name="Jaffe D.B."/>
            <person name="Jagadeeshan S."/>
            <person name="Jeck W.R."/>
            <person name="Johnson J."/>
            <person name="Jones C.D."/>
            <person name="Jordan W.C."/>
            <person name="Karpen G.H."/>
            <person name="Kataoka E."/>
            <person name="Keightley P.D."/>
            <person name="Kheradpour P."/>
            <person name="Kirkness E.F."/>
            <person name="Koerich L.B."/>
            <person name="Kristiansen K."/>
            <person name="Kudrna D."/>
            <person name="Kulathinal R.J."/>
            <person name="Kumar S."/>
            <person name="Kwok R."/>
            <person name="Lander E."/>
            <person name="Langley C.H."/>
            <person name="Lapoint R."/>
            <person name="Lazzaro B.P."/>
            <person name="Lee S.J."/>
            <person name="Levesque L."/>
            <person name="Li R."/>
            <person name="Lin C.F."/>
            <person name="Lin M.F."/>
            <person name="Lindblad-Toh K."/>
            <person name="Llopart A."/>
            <person name="Long M."/>
            <person name="Low L."/>
            <person name="Lozovsky E."/>
            <person name="Lu J."/>
            <person name="Luo M."/>
            <person name="Machado C.A."/>
            <person name="Makalowski W."/>
            <person name="Marzo M."/>
            <person name="Matsuda M."/>
            <person name="Matzkin L."/>
            <person name="McAllister B."/>
            <person name="McBride C.S."/>
            <person name="McKernan B."/>
            <person name="McKernan K."/>
            <person name="Mendez-Lago M."/>
            <person name="Minx P."/>
            <person name="Mollenhauer M.U."/>
            <person name="Montooth K."/>
            <person name="Mount S.M."/>
            <person name="Mu X."/>
            <person name="Myers E."/>
            <person name="Negre B."/>
            <person name="Newfeld S."/>
            <person name="Nielsen R."/>
            <person name="Noor M.A."/>
            <person name="O'Grady P."/>
            <person name="Pachter L."/>
            <person name="Papaceit M."/>
            <person name="Parisi M.J."/>
            <person name="Parisi M."/>
            <person name="Parts L."/>
            <person name="Pedersen J.S."/>
            <person name="Pesole G."/>
            <person name="Phillippy A.M."/>
            <person name="Ponting C.P."/>
            <person name="Pop M."/>
            <person name="Porcelli D."/>
            <person name="Powell J.R."/>
            <person name="Prohaska S."/>
            <person name="Pruitt K."/>
            <person name="Puig M."/>
            <person name="Quesneville H."/>
            <person name="Ram K.R."/>
            <person name="Rand D."/>
            <person name="Rasmussen M.D."/>
            <person name="Reed L.K."/>
            <person name="Reenan R."/>
            <person name="Reily A."/>
            <person name="Remington K.A."/>
            <person name="Rieger T.T."/>
            <person name="Ritchie M.G."/>
            <person name="Robin C."/>
            <person name="Rogers Y.H."/>
            <person name="Rohde C."/>
            <person name="Rozas J."/>
            <person name="Rubenfield M.J."/>
            <person name="Ruiz A."/>
            <person name="Russo S."/>
            <person name="Salzberg S.L."/>
            <person name="Sanchez-Gracia A."/>
            <person name="Saranga D.J."/>
            <person name="Sato H."/>
            <person name="Schaeffer S.W."/>
            <person name="Schatz M.C."/>
            <person name="Schlenke T."/>
            <person name="Schwartz R."/>
            <person name="Segarra C."/>
            <person name="Singh R.S."/>
            <person name="Sirot L."/>
            <person name="Sirota M."/>
            <person name="Sisneros N.B."/>
            <person name="Smith C.D."/>
            <person name="Smith T.F."/>
            <person name="Spieth J."/>
            <person name="Stage D.E."/>
            <person name="Stark A."/>
            <person name="Stephan W."/>
            <person name="Strausberg R.L."/>
            <person name="Strempel S."/>
            <person name="Sturgill D."/>
            <person name="Sutton G."/>
            <person name="Sutton G.G."/>
            <person name="Tao W."/>
            <person name="Teichmann S."/>
            <person name="Tobari Y.N."/>
            <person name="Tomimura Y."/>
            <person name="Tsolas J.M."/>
            <person name="Valente V.L."/>
            <person name="Venter E."/>
            <person name="Venter J.C."/>
            <person name="Vicario S."/>
            <person name="Vieira F.G."/>
            <person name="Vilella A.J."/>
            <person name="Villasante A."/>
            <person name="Walenz B."/>
            <person name="Wang J."/>
            <person name="Wasserman M."/>
            <person name="Watts T."/>
            <person name="Wilson D."/>
            <person name="Wilson R.K."/>
            <person name="Wing R.A."/>
            <person name="Wolfner M.F."/>
            <person name="Wong A."/>
            <person name="Wong G.K."/>
            <person name="Wu C.I."/>
            <person name="Wu G."/>
            <person name="Yamamoto D."/>
            <person name="Yang H.P."/>
            <person name="Yang S.P."/>
            <person name="Yorke J.A."/>
            <person name="Yoshida K."/>
            <person name="Zdobnov E."/>
            <person name="Zhang P."/>
            <person name="Zhang Y."/>
            <person name="Zimin A.V."/>
            <person name="Baldwin J."/>
            <person name="Abdouelleil A."/>
            <person name="Abdulkadir J."/>
            <person name="Abebe A."/>
            <person name="Abera B."/>
            <person name="Abreu J."/>
            <person name="Acer S.C."/>
            <person name="Aftuck L."/>
            <person name="Alexander A."/>
            <person name="An P."/>
            <person name="Anderson E."/>
            <person name="Anderson S."/>
            <person name="Arachi H."/>
            <person name="Azer M."/>
            <person name="Bachantsang P."/>
            <person name="Barry A."/>
            <person name="Bayul T."/>
            <person name="Berlin A."/>
            <person name="Bessette D."/>
            <person name="Bloom T."/>
            <person name="Blye J."/>
            <person name="Boguslavskiy L."/>
            <person name="Bonnet C."/>
            <person name="Boukhgalter B."/>
            <person name="Bourzgui I."/>
            <person name="Brown A."/>
            <person name="Cahill P."/>
            <person name="Channer S."/>
            <person name="Cheshatsang Y."/>
            <person name="Chuda L."/>
            <person name="Citroen M."/>
            <person name="Collymore A."/>
            <person name="Cooke P."/>
            <person name="Costello M."/>
            <person name="D'Aco K."/>
            <person name="Daza R."/>
            <person name="De Haan G."/>
            <person name="DeGray S."/>
            <person name="DeMaso C."/>
            <person name="Dhargay N."/>
            <person name="Dooley K."/>
            <person name="Dooley E."/>
            <person name="Doricent M."/>
            <person name="Dorje P."/>
            <person name="Dorjee K."/>
            <person name="Dupes A."/>
            <person name="Elong R."/>
            <person name="Falk J."/>
            <person name="Farina A."/>
            <person name="Faro S."/>
            <person name="Ferguson D."/>
            <person name="Fisher S."/>
            <person name="Foley C.D."/>
            <person name="Franke A."/>
            <person name="Friedrich D."/>
            <person name="Gadbois L."/>
            <person name="Gearin G."/>
            <person name="Gearin C.R."/>
            <person name="Giannoukos G."/>
            <person name="Goode T."/>
            <person name="Graham J."/>
            <person name="Grandbois E."/>
            <person name="Grewal S."/>
            <person name="Gyaltsen K."/>
            <person name="Hafez N."/>
            <person name="Hagos B."/>
            <person name="Hall J."/>
            <person name="Henson C."/>
            <person name="Hollinger A."/>
            <person name="Honan T."/>
            <person name="Huard M.D."/>
            <person name="Hughes L."/>
            <person name="Hurhula B."/>
            <person name="Husby M.E."/>
            <person name="Kamat A."/>
            <person name="Kanga B."/>
            <person name="Kashin S."/>
            <person name="Khazanovich D."/>
            <person name="Kisner P."/>
            <person name="Lance K."/>
            <person name="Lara M."/>
            <person name="Lee W."/>
            <person name="Lennon N."/>
            <person name="Letendre F."/>
            <person name="LeVine R."/>
            <person name="Lipovsky A."/>
            <person name="Liu X."/>
            <person name="Liu J."/>
            <person name="Liu S."/>
            <person name="Lokyitsang T."/>
            <person name="Lokyitsang Y."/>
            <person name="Lubonja R."/>
            <person name="Lui A."/>
            <person name="MacDonald P."/>
            <person name="Magnisalis V."/>
            <person name="Maru K."/>
            <person name="Matthews C."/>
            <person name="McCusker W."/>
            <person name="McDonough S."/>
            <person name="Mehta T."/>
            <person name="Meldrim J."/>
            <person name="Meneus L."/>
            <person name="Mihai O."/>
            <person name="Mihalev A."/>
            <person name="Mihova T."/>
            <person name="Mittelman R."/>
            <person name="Mlenga V."/>
            <person name="Montmayeur A."/>
            <person name="Mulrain L."/>
            <person name="Navidi A."/>
            <person name="Naylor J."/>
            <person name="Negash T."/>
            <person name="Nguyen T."/>
            <person name="Nguyen N."/>
            <person name="Nicol R."/>
            <person name="Norbu C."/>
            <person name="Norbu N."/>
            <person name="Novod N."/>
            <person name="O'Neill B."/>
            <person name="Osman S."/>
            <person name="Markiewicz E."/>
            <person name="Oyono O.L."/>
            <person name="Patti C."/>
            <person name="Phunkhang P."/>
            <person name="Pierre F."/>
            <person name="Priest M."/>
            <person name="Raghuraman S."/>
            <person name="Rege F."/>
            <person name="Reyes R."/>
            <person name="Rise C."/>
            <person name="Rogov P."/>
            <person name="Ross K."/>
            <person name="Ryan E."/>
            <person name="Settipalli S."/>
            <person name="Shea T."/>
            <person name="Sherpa N."/>
            <person name="Shi L."/>
            <person name="Shih D."/>
            <person name="Sparrow T."/>
            <person name="Spaulding J."/>
            <person name="Stalker J."/>
            <person name="Stange-Thomann N."/>
            <person name="Stavropoulos S."/>
            <person name="Stone C."/>
            <person name="Strader C."/>
            <person name="Tesfaye S."/>
            <person name="Thomson T."/>
            <person name="Thoulutsang Y."/>
            <person name="Thoulutsang D."/>
            <person name="Topham K."/>
            <person name="Topping I."/>
            <person name="Tsamla T."/>
            <person name="Vassiliev H."/>
            <person name="Vo A."/>
            <person name="Wangchuk T."/>
            <person name="Wangdi T."/>
            <person name="Weiand M."/>
            <person name="Wilkinson J."/>
            <person name="Wilson A."/>
            <person name="Yadav S."/>
            <person name="Young G."/>
            <person name="Yu Q."/>
            <person name="Zembek L."/>
            <person name="Zhong D."/>
            <person name="Zimmer A."/>
            <person name="Zwirko Z."/>
            <person name="Jaffe D.B."/>
            <person name="Alvarez P."/>
            <person name="Brockman W."/>
            <person name="Butler J."/>
            <person name="Chin C."/>
            <person name="Gnerre S."/>
            <person name="Grabherr M."/>
            <person name="Kleber M."/>
            <person name="Mauceli E."/>
            <person name="MacCallum I."/>
        </authorList>
    </citation>
    <scope>NUCLEOTIDE SEQUENCE [LARGE SCALE GENOMIC DNA]</scope>
    <source>
        <strain evidence="3">white501</strain>
    </source>
</reference>
<organism evidence="2 3">
    <name type="scientific">Drosophila simulans</name>
    <name type="common">Fruit fly</name>
    <dbReference type="NCBI Taxonomy" id="7240"/>
    <lineage>
        <taxon>Eukaryota</taxon>
        <taxon>Metazoa</taxon>
        <taxon>Ecdysozoa</taxon>
        <taxon>Arthropoda</taxon>
        <taxon>Hexapoda</taxon>
        <taxon>Insecta</taxon>
        <taxon>Pterygota</taxon>
        <taxon>Neoptera</taxon>
        <taxon>Endopterygota</taxon>
        <taxon>Diptera</taxon>
        <taxon>Brachycera</taxon>
        <taxon>Muscomorpha</taxon>
        <taxon>Ephydroidea</taxon>
        <taxon>Drosophilidae</taxon>
        <taxon>Drosophila</taxon>
        <taxon>Sophophora</taxon>
    </lineage>
</organism>
<feature type="compositionally biased region" description="Basic and acidic residues" evidence="1">
    <location>
        <begin position="1"/>
        <end position="22"/>
    </location>
</feature>
<proteinExistence type="predicted"/>
<gene>
    <name evidence="2" type="primary">Dsim\GD24295</name>
    <name evidence="2" type="ORF">Dsim_GD24295</name>
</gene>
<evidence type="ECO:0000256" key="1">
    <source>
        <dbReference type="SAM" id="MobiDB-lite"/>
    </source>
</evidence>
<dbReference type="Proteomes" id="UP000000304">
    <property type="component" value="Chromosome 2L"/>
</dbReference>
<dbReference type="HOGENOM" id="CLU_2742786_0_0_1"/>
<dbReference type="EMBL" id="CM000361">
    <property type="protein sequence ID" value="EDX05688.1"/>
    <property type="molecule type" value="Genomic_DNA"/>
</dbReference>
<protein>
    <submittedName>
        <fullName evidence="2">GD24295</fullName>
    </submittedName>
</protein>
<sequence length="71" mass="8184">MTKKVERDGYRQPKDQGQERRPQRGKCFKMKSLLMSHSSGMKTATDSTRLYFTPLLAGTSLGRESRYARLD</sequence>
<name>B4Q3X2_DROSI</name>